<evidence type="ECO:0000313" key="3">
    <source>
        <dbReference type="Proteomes" id="UP000219182"/>
    </source>
</evidence>
<name>A0A2A6FKJ1_9HYPH</name>
<accession>A0A2A6FKJ1</accession>
<dbReference type="InterPro" id="IPR036388">
    <property type="entry name" value="WH-like_DNA-bd_sf"/>
</dbReference>
<dbReference type="Gene3D" id="1.10.10.10">
    <property type="entry name" value="Winged helix-like DNA-binding domain superfamily/Winged helix DNA-binding domain"/>
    <property type="match status" value="1"/>
</dbReference>
<feature type="domain" description="HTH luxR-type" evidence="1">
    <location>
        <begin position="312"/>
        <end position="369"/>
    </location>
</feature>
<proteinExistence type="predicted"/>
<dbReference type="AlphaFoldDB" id="A0A2A6FKJ1"/>
<dbReference type="GO" id="GO:0006355">
    <property type="term" value="P:regulation of DNA-templated transcription"/>
    <property type="evidence" value="ECO:0007669"/>
    <property type="project" value="InterPro"/>
</dbReference>
<dbReference type="InterPro" id="IPR016032">
    <property type="entry name" value="Sig_transdc_resp-reg_C-effctor"/>
</dbReference>
<keyword evidence="3" id="KW-1185">Reference proteome</keyword>
<protein>
    <submittedName>
        <fullName evidence="2">LuxR family transcriptional regulator</fullName>
    </submittedName>
</protein>
<sequence>MADVTIEAVSAVVGQIYEAAYDQERWLDVVTGLSDLFNASRSCIVRLDQQACSAVGTVHDPKLCSPEATAAHMRDPISTVAAALPVGKIYDRTRIANDGAGFRHRELWQDWMRPRDMYHGLASNLLAFNSSYWFFDLHRGSKQEAFGADDIDLLQKIVPHVLRAGQIGRRLENTSALASAFSHLPFGVFLVNGHQHIAQMNEAAEAMLARPDSPLTLNGGTIGASNPRDAQELQRLVADACSLRDGAMPGTGGTLILPSDHKRSDLTRLVLAIAPFVDARAYGLASERCAMIMVTEVARRTPDGFETHVRSLFDLTSAEARLAAALASGRTLKEAAASSNITVKTCRTYLERIFSKTRTRQQSELVALLKSTEPLSGRGR</sequence>
<organism evidence="2 3">
    <name type="scientific">Mesorhizobium sanjuanii</name>
    <dbReference type="NCBI Taxonomy" id="2037900"/>
    <lineage>
        <taxon>Bacteria</taxon>
        <taxon>Pseudomonadati</taxon>
        <taxon>Pseudomonadota</taxon>
        <taxon>Alphaproteobacteria</taxon>
        <taxon>Hyphomicrobiales</taxon>
        <taxon>Phyllobacteriaceae</taxon>
        <taxon>Mesorhizobium</taxon>
    </lineage>
</organism>
<evidence type="ECO:0000259" key="1">
    <source>
        <dbReference type="SMART" id="SM00421"/>
    </source>
</evidence>
<dbReference type="SUPFAM" id="SSF46894">
    <property type="entry name" value="C-terminal effector domain of the bipartite response regulators"/>
    <property type="match status" value="1"/>
</dbReference>
<reference evidence="2 3" key="1">
    <citation type="submission" date="2017-09" db="EMBL/GenBank/DDBJ databases">
        <title>Mesorhizobum sanjuanii sp. nov. isolated from nodules of Lotus tenuis in saline-alkaline lowlands of Flooding Pampa.</title>
        <authorList>
            <person name="Sannazzaro A.I."/>
            <person name="Torres Tejerizo G.A."/>
            <person name="Fontana F."/>
            <person name="Cumpa Velazquez L.M."/>
            <person name="Hansen L."/>
            <person name="Pistorio M."/>
            <person name="Estrella M.J."/>
        </authorList>
    </citation>
    <scope>NUCLEOTIDE SEQUENCE [LARGE SCALE GENOMIC DNA]</scope>
    <source>
        <strain evidence="2 3">BSA136</strain>
    </source>
</reference>
<gene>
    <name evidence="2" type="ORF">CN311_03560</name>
</gene>
<dbReference type="SMART" id="SM00421">
    <property type="entry name" value="HTH_LUXR"/>
    <property type="match status" value="1"/>
</dbReference>
<evidence type="ECO:0000313" key="2">
    <source>
        <dbReference type="EMBL" id="PDQ22459.1"/>
    </source>
</evidence>
<dbReference type="Proteomes" id="UP000219182">
    <property type="component" value="Unassembled WGS sequence"/>
</dbReference>
<dbReference type="InterPro" id="IPR000792">
    <property type="entry name" value="Tscrpt_reg_LuxR_C"/>
</dbReference>
<dbReference type="RefSeq" id="WP_097572020.1">
    <property type="nucleotide sequence ID" value="NZ_NWQG01000016.1"/>
</dbReference>
<dbReference type="GO" id="GO:0003677">
    <property type="term" value="F:DNA binding"/>
    <property type="evidence" value="ECO:0007669"/>
    <property type="project" value="InterPro"/>
</dbReference>
<comment type="caution">
    <text evidence="2">The sequence shown here is derived from an EMBL/GenBank/DDBJ whole genome shotgun (WGS) entry which is preliminary data.</text>
</comment>
<dbReference type="EMBL" id="NWQG01000016">
    <property type="protein sequence ID" value="PDQ22459.1"/>
    <property type="molecule type" value="Genomic_DNA"/>
</dbReference>